<evidence type="ECO:0000256" key="5">
    <source>
        <dbReference type="PROSITE-ProRule" id="PRU00473"/>
    </source>
</evidence>
<feature type="chain" id="PRO_5035274496" evidence="7">
    <location>
        <begin position="20"/>
        <end position="705"/>
    </location>
</feature>
<sequence>MKQFLTILTAILFTGILFAQVDTPFDKSAFKEDKDGLKEAVKNIEQGDKFYLAQPFADYKSALPFYEKAYSFNPNNAELNYKIGMCYINTNFRTRSLPYFEKAVKLNPAVNPELKYYLGYSYHLHKKWDDAIKYYNEYASQNANVKGSNVELLKEATKKIAECKSGKKLEQTPVRVFIDNMGANINTEYPEYCMIMNADGSEIYFTSRRNTTTGGGIDEINGGYFEDIFHAKKEGNGWSKATNLGAPINTKGHDATVALSPDGSKMLVYIDDKGDGNIYESIRTGDAWSKPKKMDDIICSPYHESSAWYSNDGKRLYFVSSRPIPGSKDKMEKDKDIYYVTWDPVKKKWDNLVRLPDNINTPYHEDGLFIHPDGKTIYFSSKGHNSIGGYDVFYTELRPDGTFMDPINMGTPINTPDDDVFFVVTASGRYGYMTSFREDGMGEKDLYKVTFLGEEKKPMLNSEDILLAGLDVIIAEKAVEPIISNRRGELALLKGTVYDDKTRKPIHAYIELIDNVKGESLAEFESDPVTGKFLVSLPAGKNYGIAVKSDGYLFHSENFDIPKGADYQEYNKDVYMKKIEIGEVIVLRNIFYDLAKYSLRPESKTELDRLIKLMNDNPTLKIQISGHTDSRGSDESNKELSKNRAKEVVDYLIKAGIAANRLTSEGYGEEQLIFSDADIAKLKTTKEKEAAHQENRRTEFKIISK</sequence>
<dbReference type="PROSITE" id="PS51123">
    <property type="entry name" value="OMPA_2"/>
    <property type="match status" value="1"/>
</dbReference>
<dbReference type="InterPro" id="IPR019734">
    <property type="entry name" value="TPR_rpt"/>
</dbReference>
<dbReference type="InterPro" id="IPR006664">
    <property type="entry name" value="OMP_bac"/>
</dbReference>
<dbReference type="Gene3D" id="3.30.1330.60">
    <property type="entry name" value="OmpA-like domain"/>
    <property type="match status" value="1"/>
</dbReference>
<keyword evidence="4" id="KW-0802">TPR repeat</keyword>
<dbReference type="PANTHER" id="PTHR30329">
    <property type="entry name" value="STATOR ELEMENT OF FLAGELLAR MOTOR COMPLEX"/>
    <property type="match status" value="1"/>
</dbReference>
<dbReference type="InterPro" id="IPR050330">
    <property type="entry name" value="Bact_OuterMem_StrucFunc"/>
</dbReference>
<feature type="signal peptide" evidence="7">
    <location>
        <begin position="1"/>
        <end position="19"/>
    </location>
</feature>
<dbReference type="Gene3D" id="2.120.10.30">
    <property type="entry name" value="TolB, C-terminal domain"/>
    <property type="match status" value="1"/>
</dbReference>
<reference evidence="9" key="1">
    <citation type="submission" date="2020-09" db="EMBL/GenBank/DDBJ databases">
        <title>Taishania pollutisoli gen. nov., sp. nov., Isolated from Tetrabromobisphenol A-Contaminated Soil.</title>
        <authorList>
            <person name="Chen Q."/>
        </authorList>
    </citation>
    <scope>NUCLEOTIDE SEQUENCE</scope>
    <source>
        <strain evidence="9">CZZ-1</strain>
    </source>
</reference>
<comment type="caution">
    <text evidence="9">The sequence shown here is derived from an EMBL/GenBank/DDBJ whole genome shotgun (WGS) entry which is preliminary data.</text>
</comment>
<evidence type="ECO:0000313" key="10">
    <source>
        <dbReference type="Proteomes" id="UP000652681"/>
    </source>
</evidence>
<protein>
    <submittedName>
        <fullName evidence="9">OmpA family protein</fullName>
    </submittedName>
</protein>
<dbReference type="EMBL" id="JACVEL010000004">
    <property type="protein sequence ID" value="MBC9812351.1"/>
    <property type="molecule type" value="Genomic_DNA"/>
</dbReference>
<evidence type="ECO:0000256" key="6">
    <source>
        <dbReference type="SAM" id="MobiDB-lite"/>
    </source>
</evidence>
<evidence type="ECO:0000313" key="9">
    <source>
        <dbReference type="EMBL" id="MBC9812351.1"/>
    </source>
</evidence>
<evidence type="ECO:0000259" key="8">
    <source>
        <dbReference type="PROSITE" id="PS51123"/>
    </source>
</evidence>
<feature type="compositionally biased region" description="Basic and acidic residues" evidence="6">
    <location>
        <begin position="628"/>
        <end position="641"/>
    </location>
</feature>
<comment type="subcellular location">
    <subcellularLocation>
        <location evidence="1">Cell outer membrane</location>
    </subcellularLocation>
</comment>
<dbReference type="CDD" id="cd07185">
    <property type="entry name" value="OmpA_C-like"/>
    <property type="match status" value="1"/>
</dbReference>
<dbReference type="SUPFAM" id="SSF103088">
    <property type="entry name" value="OmpA-like"/>
    <property type="match status" value="1"/>
</dbReference>
<dbReference type="AlphaFoldDB" id="A0A8J6PIP6"/>
<dbReference type="InterPro" id="IPR011659">
    <property type="entry name" value="WD40"/>
</dbReference>
<feature type="region of interest" description="Disordered" evidence="6">
    <location>
        <begin position="686"/>
        <end position="705"/>
    </location>
</feature>
<dbReference type="PRINTS" id="PR01021">
    <property type="entry name" value="OMPADOMAIN"/>
</dbReference>
<evidence type="ECO:0000256" key="3">
    <source>
        <dbReference type="ARBA" id="ARBA00023237"/>
    </source>
</evidence>
<name>A0A8J6PIP6_9FLAO</name>
<dbReference type="Proteomes" id="UP000652681">
    <property type="component" value="Unassembled WGS sequence"/>
</dbReference>
<feature type="region of interest" description="Disordered" evidence="6">
    <location>
        <begin position="622"/>
        <end position="641"/>
    </location>
</feature>
<keyword evidence="3" id="KW-0998">Cell outer membrane</keyword>
<proteinExistence type="predicted"/>
<dbReference type="SUPFAM" id="SSF48452">
    <property type="entry name" value="TPR-like"/>
    <property type="match status" value="1"/>
</dbReference>
<organism evidence="9 10">
    <name type="scientific">Taishania pollutisoli</name>
    <dbReference type="NCBI Taxonomy" id="2766479"/>
    <lineage>
        <taxon>Bacteria</taxon>
        <taxon>Pseudomonadati</taxon>
        <taxon>Bacteroidota</taxon>
        <taxon>Flavobacteriia</taxon>
        <taxon>Flavobacteriales</taxon>
        <taxon>Crocinitomicaceae</taxon>
        <taxon>Taishania</taxon>
    </lineage>
</organism>
<keyword evidence="2 5" id="KW-0472">Membrane</keyword>
<dbReference type="PROSITE" id="PS50005">
    <property type="entry name" value="TPR"/>
    <property type="match status" value="1"/>
</dbReference>
<dbReference type="Pfam" id="PF07676">
    <property type="entry name" value="PD40"/>
    <property type="match status" value="3"/>
</dbReference>
<keyword evidence="7" id="KW-0732">Signal</keyword>
<evidence type="ECO:0000256" key="4">
    <source>
        <dbReference type="PROSITE-ProRule" id="PRU00339"/>
    </source>
</evidence>
<dbReference type="Gene3D" id="1.25.40.10">
    <property type="entry name" value="Tetratricopeptide repeat domain"/>
    <property type="match status" value="1"/>
</dbReference>
<dbReference type="InterPro" id="IPR006665">
    <property type="entry name" value="OmpA-like"/>
</dbReference>
<dbReference type="GO" id="GO:0009279">
    <property type="term" value="C:cell outer membrane"/>
    <property type="evidence" value="ECO:0007669"/>
    <property type="project" value="UniProtKB-SubCell"/>
</dbReference>
<dbReference type="RefSeq" id="WP_163489747.1">
    <property type="nucleotide sequence ID" value="NZ_JACVEL010000004.1"/>
</dbReference>
<dbReference type="InterPro" id="IPR036737">
    <property type="entry name" value="OmpA-like_sf"/>
</dbReference>
<dbReference type="InterPro" id="IPR011042">
    <property type="entry name" value="6-blade_b-propeller_TolB-like"/>
</dbReference>
<dbReference type="Pfam" id="PF00691">
    <property type="entry name" value="OmpA"/>
    <property type="match status" value="1"/>
</dbReference>
<dbReference type="SMART" id="SM00028">
    <property type="entry name" value="TPR"/>
    <property type="match status" value="2"/>
</dbReference>
<keyword evidence="10" id="KW-1185">Reference proteome</keyword>
<dbReference type="SUPFAM" id="SSF82171">
    <property type="entry name" value="DPP6 N-terminal domain-like"/>
    <property type="match status" value="1"/>
</dbReference>
<feature type="repeat" description="TPR" evidence="4">
    <location>
        <begin position="77"/>
        <end position="110"/>
    </location>
</feature>
<dbReference type="Pfam" id="PF13181">
    <property type="entry name" value="TPR_8"/>
    <property type="match status" value="1"/>
</dbReference>
<dbReference type="InterPro" id="IPR011990">
    <property type="entry name" value="TPR-like_helical_dom_sf"/>
</dbReference>
<evidence type="ECO:0000256" key="7">
    <source>
        <dbReference type="SAM" id="SignalP"/>
    </source>
</evidence>
<feature type="domain" description="OmpA-like" evidence="8">
    <location>
        <begin position="575"/>
        <end position="705"/>
    </location>
</feature>
<evidence type="ECO:0000256" key="1">
    <source>
        <dbReference type="ARBA" id="ARBA00004442"/>
    </source>
</evidence>
<gene>
    <name evidence="9" type="ORF">H9Y05_07670</name>
</gene>
<dbReference type="PANTHER" id="PTHR30329:SF21">
    <property type="entry name" value="LIPOPROTEIN YIAD-RELATED"/>
    <property type="match status" value="1"/>
</dbReference>
<accession>A0A8J6PIP6</accession>
<evidence type="ECO:0000256" key="2">
    <source>
        <dbReference type="ARBA" id="ARBA00023136"/>
    </source>
</evidence>